<proteinExistence type="predicted"/>
<keyword evidence="3" id="KW-1185">Reference proteome</keyword>
<gene>
    <name evidence="2" type="ORF">NDU88_003180</name>
</gene>
<protein>
    <submittedName>
        <fullName evidence="2">Uncharacterized protein</fullName>
    </submittedName>
</protein>
<sequence length="178" mass="19144">MLTVSPALQRGVVSSSGVFQPEERESGGVCEVSAQRRGEQGVGGGGTLSTEETLDCGAAWHQPADPACFSCRQPEHPACITGFAARASCLHRLHHRQRCRADSPARTRTAPGSGACPQRCQEAPAPPVPQSLPDCSHWISGEDLIFAGTRPPKPRKGNFFPHLKLRARSSYLRVYGVM</sequence>
<evidence type="ECO:0000313" key="3">
    <source>
        <dbReference type="Proteomes" id="UP001066276"/>
    </source>
</evidence>
<feature type="region of interest" description="Disordered" evidence="1">
    <location>
        <begin position="12"/>
        <end position="48"/>
    </location>
</feature>
<dbReference type="Proteomes" id="UP001066276">
    <property type="component" value="Chromosome 8"/>
</dbReference>
<feature type="region of interest" description="Disordered" evidence="1">
    <location>
        <begin position="101"/>
        <end position="122"/>
    </location>
</feature>
<reference evidence="2" key="1">
    <citation type="journal article" date="2022" name="bioRxiv">
        <title>Sequencing and chromosome-scale assembly of the giantPleurodeles waltlgenome.</title>
        <authorList>
            <person name="Brown T."/>
            <person name="Elewa A."/>
            <person name="Iarovenko S."/>
            <person name="Subramanian E."/>
            <person name="Araus A.J."/>
            <person name="Petzold A."/>
            <person name="Susuki M."/>
            <person name="Suzuki K.-i.T."/>
            <person name="Hayashi T."/>
            <person name="Toyoda A."/>
            <person name="Oliveira C."/>
            <person name="Osipova E."/>
            <person name="Leigh N.D."/>
            <person name="Simon A."/>
            <person name="Yun M.H."/>
        </authorList>
    </citation>
    <scope>NUCLEOTIDE SEQUENCE</scope>
    <source>
        <strain evidence="2">20211129_DDA</strain>
        <tissue evidence="2">Liver</tissue>
    </source>
</reference>
<comment type="caution">
    <text evidence="2">The sequence shown here is derived from an EMBL/GenBank/DDBJ whole genome shotgun (WGS) entry which is preliminary data.</text>
</comment>
<accession>A0AAV7NQ78</accession>
<dbReference type="AlphaFoldDB" id="A0AAV7NQ78"/>
<evidence type="ECO:0000256" key="1">
    <source>
        <dbReference type="SAM" id="MobiDB-lite"/>
    </source>
</evidence>
<dbReference type="EMBL" id="JANPWB010000012">
    <property type="protein sequence ID" value="KAJ1114950.1"/>
    <property type="molecule type" value="Genomic_DNA"/>
</dbReference>
<organism evidence="2 3">
    <name type="scientific">Pleurodeles waltl</name>
    <name type="common">Iberian ribbed newt</name>
    <dbReference type="NCBI Taxonomy" id="8319"/>
    <lineage>
        <taxon>Eukaryota</taxon>
        <taxon>Metazoa</taxon>
        <taxon>Chordata</taxon>
        <taxon>Craniata</taxon>
        <taxon>Vertebrata</taxon>
        <taxon>Euteleostomi</taxon>
        <taxon>Amphibia</taxon>
        <taxon>Batrachia</taxon>
        <taxon>Caudata</taxon>
        <taxon>Salamandroidea</taxon>
        <taxon>Salamandridae</taxon>
        <taxon>Pleurodelinae</taxon>
        <taxon>Pleurodeles</taxon>
    </lineage>
</organism>
<name>A0AAV7NQ78_PLEWA</name>
<evidence type="ECO:0000313" key="2">
    <source>
        <dbReference type="EMBL" id="KAJ1114950.1"/>
    </source>
</evidence>